<feature type="transmembrane region" description="Helical" evidence="8">
    <location>
        <begin position="190"/>
        <end position="209"/>
    </location>
</feature>
<dbReference type="KEGG" id="spii:G7077_11025"/>
<feature type="transmembrane region" description="Helical" evidence="8">
    <location>
        <begin position="155"/>
        <end position="178"/>
    </location>
</feature>
<feature type="transmembrane region" description="Helical" evidence="8">
    <location>
        <begin position="21"/>
        <end position="41"/>
    </location>
</feature>
<dbReference type="RefSeq" id="WP_166411743.1">
    <property type="nucleotide sequence ID" value="NZ_CP049869.1"/>
</dbReference>
<dbReference type="PANTHER" id="PTHR43528:SF7">
    <property type="entry name" value="MFS TRANSPORTER"/>
    <property type="match status" value="1"/>
</dbReference>
<dbReference type="InterPro" id="IPR011701">
    <property type="entry name" value="MFS"/>
</dbReference>
<keyword evidence="6 8" id="KW-1133">Transmembrane helix</keyword>
<dbReference type="AlphaFoldDB" id="A0A6G7YRI6"/>
<accession>A0A6G7YRI6</accession>
<keyword evidence="4 8" id="KW-0812">Transmembrane</keyword>
<evidence type="ECO:0000256" key="4">
    <source>
        <dbReference type="ARBA" id="ARBA00022692"/>
    </source>
</evidence>
<keyword evidence="3" id="KW-1003">Cell membrane</keyword>
<dbReference type="EMBL" id="CP049869">
    <property type="protein sequence ID" value="QIK79355.1"/>
    <property type="molecule type" value="Genomic_DNA"/>
</dbReference>
<dbReference type="GO" id="GO:0015293">
    <property type="term" value="F:symporter activity"/>
    <property type="evidence" value="ECO:0007669"/>
    <property type="project" value="UniProtKB-KW"/>
</dbReference>
<keyword evidence="7 8" id="KW-0472">Membrane</keyword>
<dbReference type="GO" id="GO:0005886">
    <property type="term" value="C:plasma membrane"/>
    <property type="evidence" value="ECO:0007669"/>
    <property type="project" value="UniProtKB-SubCell"/>
</dbReference>
<name>A0A6G7YRI6_9SPHN</name>
<dbReference type="InterPro" id="IPR051084">
    <property type="entry name" value="H+-coupled_symporters"/>
</dbReference>
<evidence type="ECO:0000256" key="7">
    <source>
        <dbReference type="ARBA" id="ARBA00023136"/>
    </source>
</evidence>
<feature type="transmembrane region" description="Helical" evidence="8">
    <location>
        <begin position="115"/>
        <end position="134"/>
    </location>
</feature>
<keyword evidence="2" id="KW-0813">Transport</keyword>
<keyword evidence="5" id="KW-0769">Symport</keyword>
<feature type="transmembrane region" description="Helical" evidence="8">
    <location>
        <begin position="91"/>
        <end position="109"/>
    </location>
</feature>
<dbReference type="Proteomes" id="UP000503222">
    <property type="component" value="Chromosome"/>
</dbReference>
<evidence type="ECO:0000256" key="6">
    <source>
        <dbReference type="ARBA" id="ARBA00022989"/>
    </source>
</evidence>
<reference evidence="10 11" key="1">
    <citation type="submission" date="2020-03" db="EMBL/GenBank/DDBJ databases">
        <title>Sphingomonas sp. nov., isolated from fish.</title>
        <authorList>
            <person name="Hyun D.-W."/>
            <person name="Bae J.-W."/>
        </authorList>
    </citation>
    <scope>NUCLEOTIDE SEQUENCE [LARGE SCALE GENOMIC DNA]</scope>
    <source>
        <strain evidence="10 11">HDW15B</strain>
    </source>
</reference>
<dbReference type="PROSITE" id="PS50850">
    <property type="entry name" value="MFS"/>
    <property type="match status" value="1"/>
</dbReference>
<dbReference type="InterPro" id="IPR036259">
    <property type="entry name" value="MFS_trans_sf"/>
</dbReference>
<feature type="transmembrane region" description="Helical" evidence="8">
    <location>
        <begin position="280"/>
        <end position="300"/>
    </location>
</feature>
<sequence length="433" mass="45633">MNTSASPARISEKSDRSARMVVLAALGGALEYYDFIVYGIFAQAITAAFFPNAEPMALTLALAVFAIGYLARPLGGMVSSHFGDRYGRKTVFVVTVFTMSLSTLGIGLIPSYASWGLAATFLLVLLRFIQGLCIGGELPGAITFVFETMERRPGLACGIVFALVNGGVLLAAFVNLVLGLILTPDAMLGYGWRIALILGGALGLVSFWLRRNLEETPEFLRFREAASRNPVRDVLRSHGGAVIVGCAVVALTAGFNGLLFAHMPAYLTQVLGYERQSVSVAMNVALLVMSLSLLGAAWLADKVPPRHLLLLSSILLLFGAPLAYHLLASGSANLALVLSMLTLAVAGANGSFAYLTASLFPARVRFSGVALSLNISFTLLSGLGPLAANALIDASGWVQAPTLIISLVALIGILASVTLGRRTQHDTQLHPPG</sequence>
<feature type="transmembrane region" description="Helical" evidence="8">
    <location>
        <begin position="307"/>
        <end position="328"/>
    </location>
</feature>
<evidence type="ECO:0000313" key="10">
    <source>
        <dbReference type="EMBL" id="QIK79355.1"/>
    </source>
</evidence>
<dbReference type="Pfam" id="PF07690">
    <property type="entry name" value="MFS_1"/>
    <property type="match status" value="1"/>
</dbReference>
<dbReference type="PANTHER" id="PTHR43528">
    <property type="entry name" value="ALPHA-KETOGLUTARATE PERMEASE"/>
    <property type="match status" value="1"/>
</dbReference>
<feature type="transmembrane region" description="Helical" evidence="8">
    <location>
        <begin position="53"/>
        <end position="71"/>
    </location>
</feature>
<feature type="transmembrane region" description="Helical" evidence="8">
    <location>
        <begin position="334"/>
        <end position="357"/>
    </location>
</feature>
<keyword evidence="11" id="KW-1185">Reference proteome</keyword>
<evidence type="ECO:0000259" key="9">
    <source>
        <dbReference type="PROSITE" id="PS50850"/>
    </source>
</evidence>
<dbReference type="Gene3D" id="1.20.1250.20">
    <property type="entry name" value="MFS general substrate transporter like domains"/>
    <property type="match status" value="2"/>
</dbReference>
<evidence type="ECO:0000256" key="8">
    <source>
        <dbReference type="SAM" id="Phobius"/>
    </source>
</evidence>
<gene>
    <name evidence="10" type="ORF">G7077_11025</name>
</gene>
<evidence type="ECO:0000256" key="2">
    <source>
        <dbReference type="ARBA" id="ARBA00022448"/>
    </source>
</evidence>
<organism evidence="10 11">
    <name type="scientific">Sphingomonas piscis</name>
    <dbReference type="NCBI Taxonomy" id="2714943"/>
    <lineage>
        <taxon>Bacteria</taxon>
        <taxon>Pseudomonadati</taxon>
        <taxon>Pseudomonadota</taxon>
        <taxon>Alphaproteobacteria</taxon>
        <taxon>Sphingomonadales</taxon>
        <taxon>Sphingomonadaceae</taxon>
        <taxon>Sphingomonas</taxon>
    </lineage>
</organism>
<feature type="transmembrane region" description="Helical" evidence="8">
    <location>
        <begin position="398"/>
        <end position="419"/>
    </location>
</feature>
<comment type="subcellular location">
    <subcellularLocation>
        <location evidence="1">Cell membrane</location>
        <topology evidence="1">Multi-pass membrane protein</topology>
    </subcellularLocation>
</comment>
<feature type="transmembrane region" description="Helical" evidence="8">
    <location>
        <begin position="241"/>
        <end position="260"/>
    </location>
</feature>
<feature type="domain" description="Major facilitator superfamily (MFS) profile" evidence="9">
    <location>
        <begin position="20"/>
        <end position="424"/>
    </location>
</feature>
<protein>
    <submittedName>
        <fullName evidence="10">MHS family MFS transporter</fullName>
    </submittedName>
</protein>
<evidence type="ECO:0000256" key="1">
    <source>
        <dbReference type="ARBA" id="ARBA00004651"/>
    </source>
</evidence>
<proteinExistence type="predicted"/>
<evidence type="ECO:0000313" key="11">
    <source>
        <dbReference type="Proteomes" id="UP000503222"/>
    </source>
</evidence>
<evidence type="ECO:0000256" key="3">
    <source>
        <dbReference type="ARBA" id="ARBA00022475"/>
    </source>
</evidence>
<dbReference type="InterPro" id="IPR020846">
    <property type="entry name" value="MFS_dom"/>
</dbReference>
<feature type="transmembrane region" description="Helical" evidence="8">
    <location>
        <begin position="369"/>
        <end position="392"/>
    </location>
</feature>
<evidence type="ECO:0000256" key="5">
    <source>
        <dbReference type="ARBA" id="ARBA00022847"/>
    </source>
</evidence>
<dbReference type="SUPFAM" id="SSF103473">
    <property type="entry name" value="MFS general substrate transporter"/>
    <property type="match status" value="1"/>
</dbReference>